<sequence>MAEAGQGPATQAKRVPAKKAPTQPPAGKQPKKAANKTPARKQADAIANELPKPKLDLTLPKGMVQKLEPQAKIDAEEVPKPVLPKLFEQKPPDGFELNGRLLSNEMDLNLRTEARKDVDGAALDFKFPQ</sequence>
<dbReference type="GO" id="GO:0003743">
    <property type="term" value="F:translation initiation factor activity"/>
    <property type="evidence" value="ECO:0007669"/>
    <property type="project" value="UniProtKB-KW"/>
</dbReference>
<dbReference type="EMBL" id="JAAOCA010000014">
    <property type="protein sequence ID" value="MBD1599508.1"/>
    <property type="molecule type" value="Genomic_DNA"/>
</dbReference>
<evidence type="ECO:0000313" key="3">
    <source>
        <dbReference type="Proteomes" id="UP000805841"/>
    </source>
</evidence>
<keyword evidence="2" id="KW-0648">Protein biosynthesis</keyword>
<proteinExistence type="predicted"/>
<organism evidence="2 3">
    <name type="scientific">Pseudomonas typographi</name>
    <dbReference type="NCBI Taxonomy" id="2715964"/>
    <lineage>
        <taxon>Bacteria</taxon>
        <taxon>Pseudomonadati</taxon>
        <taxon>Pseudomonadota</taxon>
        <taxon>Gammaproteobacteria</taxon>
        <taxon>Pseudomonadales</taxon>
        <taxon>Pseudomonadaceae</taxon>
        <taxon>Pseudomonas</taxon>
    </lineage>
</organism>
<evidence type="ECO:0000256" key="1">
    <source>
        <dbReference type="SAM" id="MobiDB-lite"/>
    </source>
</evidence>
<reference evidence="2 3" key="1">
    <citation type="journal article" date="2020" name="Insects">
        <title>Bacteria Belonging to Pseudomonas typographi sp. nov. from the Bark Beetle Ips typographus Have Genomic Potential to Aid in the Host Ecology.</title>
        <authorList>
            <person name="Peral-Aranega E."/>
            <person name="Saati-Santamaria Z."/>
            <person name="Kolarik M."/>
            <person name="Rivas R."/>
            <person name="Garcia-Fraile P."/>
        </authorList>
    </citation>
    <scope>NUCLEOTIDE SEQUENCE [LARGE SCALE GENOMIC DNA]</scope>
    <source>
        <strain evidence="2 3">CA3A</strain>
    </source>
</reference>
<keyword evidence="3" id="KW-1185">Reference proteome</keyword>
<comment type="caution">
    <text evidence="2">The sequence shown here is derived from an EMBL/GenBank/DDBJ whole genome shotgun (WGS) entry which is preliminary data.</text>
</comment>
<protein>
    <submittedName>
        <fullName evidence="2">Translation initiation factor 2</fullName>
    </submittedName>
</protein>
<name>A0ABR7Z289_9PSED</name>
<keyword evidence="2" id="KW-0396">Initiation factor</keyword>
<gene>
    <name evidence="2" type="ORF">HAQ05_12440</name>
</gene>
<dbReference type="Proteomes" id="UP000805841">
    <property type="component" value="Unassembled WGS sequence"/>
</dbReference>
<feature type="region of interest" description="Disordered" evidence="1">
    <location>
        <begin position="1"/>
        <end position="53"/>
    </location>
</feature>
<accession>A0ABR7Z289</accession>
<evidence type="ECO:0000313" key="2">
    <source>
        <dbReference type="EMBL" id="MBD1599508.1"/>
    </source>
</evidence>